<dbReference type="PANTHER" id="PTHR43135:SF3">
    <property type="entry name" value="ALPHA-D-RIBOSE 1-METHYLPHOSPHONATE 5-TRIPHOSPHATE DIPHOSPHATASE"/>
    <property type="match status" value="1"/>
</dbReference>
<organism evidence="2 3">
    <name type="scientific">Limosilactobacillus reuteri subsp. rodentium (strain DSM 17509 / CIP 109821 / 100-23)</name>
    <name type="common">Lactobacillus reuteri</name>
    <dbReference type="NCBI Taxonomy" id="349123"/>
    <lineage>
        <taxon>Bacteria</taxon>
        <taxon>Bacillati</taxon>
        <taxon>Bacillota</taxon>
        <taxon>Bacilli</taxon>
        <taxon>Lactobacillales</taxon>
        <taxon>Lactobacillaceae</taxon>
        <taxon>Limosilactobacillus</taxon>
    </lineage>
</organism>
<dbReference type="Pfam" id="PF01979">
    <property type="entry name" value="Amidohydro_1"/>
    <property type="match status" value="1"/>
</dbReference>
<dbReference type="PATRIC" id="fig|349123.13.peg.36"/>
<dbReference type="Proteomes" id="UP000003853">
    <property type="component" value="Unassembled WGS sequence"/>
</dbReference>
<dbReference type="GO" id="GO:0016810">
    <property type="term" value="F:hydrolase activity, acting on carbon-nitrogen (but not peptide) bonds"/>
    <property type="evidence" value="ECO:0007669"/>
    <property type="project" value="InterPro"/>
</dbReference>
<protein>
    <submittedName>
        <fullName evidence="2">Amidohydrolase</fullName>
    </submittedName>
</protein>
<accession>B3XRU9</accession>
<dbReference type="Gene3D" id="2.30.40.10">
    <property type="entry name" value="Urease, subunit C, domain 1"/>
    <property type="match status" value="1"/>
</dbReference>
<gene>
    <name evidence="2" type="ORF">Lreu23DRAFT_3034</name>
</gene>
<evidence type="ECO:0000313" key="3">
    <source>
        <dbReference type="Proteomes" id="UP000003853"/>
    </source>
</evidence>
<dbReference type="Gene3D" id="3.20.20.140">
    <property type="entry name" value="Metal-dependent hydrolases"/>
    <property type="match status" value="1"/>
</dbReference>
<dbReference type="InterPro" id="IPR051781">
    <property type="entry name" value="Metallo-dep_Hydrolase"/>
</dbReference>
<dbReference type="SUPFAM" id="SSF51338">
    <property type="entry name" value="Composite domain of metallo-dependent hydrolases"/>
    <property type="match status" value="1"/>
</dbReference>
<evidence type="ECO:0000313" key="2">
    <source>
        <dbReference type="EMBL" id="EDX41523.1"/>
    </source>
</evidence>
<dbReference type="InterPro" id="IPR057744">
    <property type="entry name" value="OTAase-like"/>
</dbReference>
<proteinExistence type="predicted"/>
<keyword evidence="2" id="KW-0378">Hydrolase</keyword>
<dbReference type="SUPFAM" id="SSF51556">
    <property type="entry name" value="Metallo-dependent hydrolases"/>
    <property type="match status" value="1"/>
</dbReference>
<dbReference type="InterPro" id="IPR011059">
    <property type="entry name" value="Metal-dep_hydrolase_composite"/>
</dbReference>
<comment type="caution">
    <text evidence="2">The sequence shown here is derived from an EMBL/GenBank/DDBJ whole genome shotgun (WGS) entry which is preliminary data.</text>
</comment>
<evidence type="ECO:0000259" key="1">
    <source>
        <dbReference type="Pfam" id="PF01979"/>
    </source>
</evidence>
<feature type="domain" description="Amidohydrolase-related" evidence="1">
    <location>
        <begin position="60"/>
        <end position="380"/>
    </location>
</feature>
<dbReference type="CDD" id="cd01299">
    <property type="entry name" value="Met_dep_hydrolase_A"/>
    <property type="match status" value="1"/>
</dbReference>
<dbReference type="AlphaFoldDB" id="B3XRU9"/>
<dbReference type="EMBL" id="AAPZ02000002">
    <property type="protein sequence ID" value="EDX41523.1"/>
    <property type="molecule type" value="Genomic_DNA"/>
</dbReference>
<dbReference type="InterPro" id="IPR032466">
    <property type="entry name" value="Metal_Hydrolase"/>
</dbReference>
<name>B3XRU9_LIMR1</name>
<dbReference type="PANTHER" id="PTHR43135">
    <property type="entry name" value="ALPHA-D-RIBOSE 1-METHYLPHOSPHONATE 5-TRIPHOSPHATE DIPHOSPHATASE"/>
    <property type="match status" value="1"/>
</dbReference>
<dbReference type="InterPro" id="IPR006680">
    <property type="entry name" value="Amidohydro-rel"/>
</dbReference>
<sequence>MHYQSHKKEESIMKVEYQNAQVFDGHKFVKQNFTVENGIFTAVGTNNQSADQTVDLTGYYVTPGLINAHTHITLAADPHYWDNKEQNAVTKTVLAIQNLKESLTVGVTFVRDVGSTEDVDLNLMKLHLSDLPGIVASGSALSMTGGHGAKGGLEVDGVDEARKGARTVLKKGAKNVKVMATGGVATPGETPYDVQLSEDEIRAAVVEAHHKGFPTAAHAQGTEGIKNAVRAGIDSVEHAIFMDDEAVKLMKQYGTVVVPTLVAPRAIYENPEELPYFMVKKARLVAKPHFASIQKLVQNGVPIAMGTDSGCPYDDFSHWVVNEMKMYQDAGMTPEQVLNSSTMVAAKLLRVEDRVGAVKENLAADFVVLKNNPLDNLSAFEQEIAVYHNGRQLVNRLEKAGD</sequence>
<dbReference type="eggNOG" id="COG1228">
    <property type="taxonomic scope" value="Bacteria"/>
</dbReference>
<reference evidence="3" key="1">
    <citation type="submission" date="2008-06" db="EMBL/GenBank/DDBJ databases">
        <title>Permanent draft sequence of Lactobacillus reuteri 100-23.</title>
        <authorList>
            <consortium name="US DOE Joint Genome Institute"/>
            <person name="Copeland A."/>
            <person name="Lucas S."/>
            <person name="Lapidus A."/>
            <person name="Barry K."/>
            <person name="Detter J.C."/>
            <person name="Glavina del Rio T."/>
            <person name="Hammon N."/>
            <person name="Israni S."/>
            <person name="Dalin E."/>
            <person name="Tice H."/>
            <person name="Pitluck S."/>
            <person name="Sun H."/>
            <person name="Schmutz J."/>
            <person name="Larimer F."/>
            <person name="Land M."/>
            <person name="Hauser L."/>
            <person name="Walter J."/>
            <person name="Heng N.C.K."/>
            <person name="Tannock G.W."/>
            <person name="Richardson P."/>
        </authorList>
    </citation>
    <scope>NUCLEOTIDE SEQUENCE [LARGE SCALE GENOMIC DNA]</scope>
    <source>
        <strain evidence="3">DSM 17509 / CIP 109821 / 100-23</strain>
    </source>
</reference>